<name>A0A9D4NHD9_DREPO</name>
<organism evidence="1 2">
    <name type="scientific">Dreissena polymorpha</name>
    <name type="common">Zebra mussel</name>
    <name type="synonym">Mytilus polymorpha</name>
    <dbReference type="NCBI Taxonomy" id="45954"/>
    <lineage>
        <taxon>Eukaryota</taxon>
        <taxon>Metazoa</taxon>
        <taxon>Spiralia</taxon>
        <taxon>Lophotrochozoa</taxon>
        <taxon>Mollusca</taxon>
        <taxon>Bivalvia</taxon>
        <taxon>Autobranchia</taxon>
        <taxon>Heteroconchia</taxon>
        <taxon>Euheterodonta</taxon>
        <taxon>Imparidentia</taxon>
        <taxon>Neoheterodontei</taxon>
        <taxon>Myida</taxon>
        <taxon>Dreissenoidea</taxon>
        <taxon>Dreissenidae</taxon>
        <taxon>Dreissena</taxon>
    </lineage>
</organism>
<dbReference type="Proteomes" id="UP000828390">
    <property type="component" value="Unassembled WGS sequence"/>
</dbReference>
<evidence type="ECO:0000313" key="2">
    <source>
        <dbReference type="Proteomes" id="UP000828390"/>
    </source>
</evidence>
<sequence length="151" mass="16789">MSSQLLELQLNKRLSGQLDPDAKGHFLPKPVAPDCLTQGPRLLYQQGQLVNQHGTRKGLPCRRSNCGRCSVSSGILATKPRQHSSKNSFSSSRILNINNSGAYALNYESKQVDCVMWHQSLQGETMQLKKPRNHVIISSSLPTLETRIAKH</sequence>
<proteinExistence type="predicted"/>
<accession>A0A9D4NHD9</accession>
<reference evidence="1" key="2">
    <citation type="submission" date="2020-11" db="EMBL/GenBank/DDBJ databases">
        <authorList>
            <person name="McCartney M.A."/>
            <person name="Auch B."/>
            <person name="Kono T."/>
            <person name="Mallez S."/>
            <person name="Becker A."/>
            <person name="Gohl D.M."/>
            <person name="Silverstein K.A.T."/>
            <person name="Koren S."/>
            <person name="Bechman K.B."/>
            <person name="Herman A."/>
            <person name="Abrahante J.E."/>
            <person name="Garbe J."/>
        </authorList>
    </citation>
    <scope>NUCLEOTIDE SEQUENCE</scope>
    <source>
        <strain evidence="1">Duluth1</strain>
        <tissue evidence="1">Whole animal</tissue>
    </source>
</reference>
<keyword evidence="2" id="KW-1185">Reference proteome</keyword>
<dbReference type="AlphaFoldDB" id="A0A9D4NHD9"/>
<reference evidence="1" key="1">
    <citation type="journal article" date="2019" name="bioRxiv">
        <title>The Genome of the Zebra Mussel, Dreissena polymorpha: A Resource for Invasive Species Research.</title>
        <authorList>
            <person name="McCartney M.A."/>
            <person name="Auch B."/>
            <person name="Kono T."/>
            <person name="Mallez S."/>
            <person name="Zhang Y."/>
            <person name="Obille A."/>
            <person name="Becker A."/>
            <person name="Abrahante J.E."/>
            <person name="Garbe J."/>
            <person name="Badalamenti J.P."/>
            <person name="Herman A."/>
            <person name="Mangelson H."/>
            <person name="Liachko I."/>
            <person name="Sullivan S."/>
            <person name="Sone E.D."/>
            <person name="Koren S."/>
            <person name="Silverstein K.A.T."/>
            <person name="Beckman K.B."/>
            <person name="Gohl D.M."/>
        </authorList>
    </citation>
    <scope>NUCLEOTIDE SEQUENCE</scope>
    <source>
        <strain evidence="1">Duluth1</strain>
        <tissue evidence="1">Whole animal</tissue>
    </source>
</reference>
<evidence type="ECO:0000313" key="1">
    <source>
        <dbReference type="EMBL" id="KAH3894713.1"/>
    </source>
</evidence>
<dbReference type="EMBL" id="JAIWYP010000001">
    <property type="protein sequence ID" value="KAH3894713.1"/>
    <property type="molecule type" value="Genomic_DNA"/>
</dbReference>
<protein>
    <submittedName>
        <fullName evidence="1">Uncharacterized protein</fullName>
    </submittedName>
</protein>
<comment type="caution">
    <text evidence="1">The sequence shown here is derived from an EMBL/GenBank/DDBJ whole genome shotgun (WGS) entry which is preliminary data.</text>
</comment>
<gene>
    <name evidence="1" type="ORF">DPMN_018870</name>
</gene>